<protein>
    <recommendedName>
        <fullName evidence="3">Cellulose biosynthesis protein BcsQ</fullName>
    </recommendedName>
</protein>
<evidence type="ECO:0008006" key="3">
    <source>
        <dbReference type="Google" id="ProtNLM"/>
    </source>
</evidence>
<organism evidence="1 2">
    <name type="scientific">Phytohabitans houttuyneae</name>
    <dbReference type="NCBI Taxonomy" id="1076126"/>
    <lineage>
        <taxon>Bacteria</taxon>
        <taxon>Bacillati</taxon>
        <taxon>Actinomycetota</taxon>
        <taxon>Actinomycetes</taxon>
        <taxon>Micromonosporales</taxon>
        <taxon>Micromonosporaceae</taxon>
    </lineage>
</organism>
<reference evidence="1 2" key="1">
    <citation type="submission" date="2020-03" db="EMBL/GenBank/DDBJ databases">
        <title>Whole genome shotgun sequence of Phytohabitans houttuyneae NBRC 108639.</title>
        <authorList>
            <person name="Komaki H."/>
            <person name="Tamura T."/>
        </authorList>
    </citation>
    <scope>NUCLEOTIDE SEQUENCE [LARGE SCALE GENOMIC DNA]</scope>
    <source>
        <strain evidence="1 2">NBRC 108639</strain>
    </source>
</reference>
<dbReference type="EMBL" id="BLPF01000001">
    <property type="protein sequence ID" value="GFJ79677.1"/>
    <property type="molecule type" value="Genomic_DNA"/>
</dbReference>
<reference evidence="1 2" key="2">
    <citation type="submission" date="2020-03" db="EMBL/GenBank/DDBJ databases">
        <authorList>
            <person name="Ichikawa N."/>
            <person name="Kimura A."/>
            <person name="Kitahashi Y."/>
            <person name="Uohara A."/>
        </authorList>
    </citation>
    <scope>NUCLEOTIDE SEQUENCE [LARGE SCALE GENOMIC DNA]</scope>
    <source>
        <strain evidence="1 2">NBRC 108639</strain>
    </source>
</reference>
<sequence length="267" mass="28550">MAIVALVSPKGSPGVTTTALACALTWHRRLVLAECDPAGGSIMAGYLGGAVPGPRGIGELAVAELRDGRLDRDFWSQLIDLDAPRRERLLLPGITDPAQAGSVSPLWQRFADFFLALEKGEPAFDVIVDCGRLHAPSPPWPILRAAALVLVVTGARLPDLSSARATIAALQRDFREHRVAAGSLRLLLVGEGHAQAEISKALELPVIARLPHDPRTAEVLTVGGTVRANRPLMRAANALEVPINSILDRRRARLGWRSLPSEVPDAV</sequence>
<dbReference type="Gene3D" id="3.40.50.300">
    <property type="entry name" value="P-loop containing nucleotide triphosphate hydrolases"/>
    <property type="match status" value="1"/>
</dbReference>
<proteinExistence type="predicted"/>
<evidence type="ECO:0000313" key="2">
    <source>
        <dbReference type="Proteomes" id="UP000482800"/>
    </source>
</evidence>
<dbReference type="InterPro" id="IPR027417">
    <property type="entry name" value="P-loop_NTPase"/>
</dbReference>
<gene>
    <name evidence="1" type="ORF">Phou_038570</name>
</gene>
<dbReference type="SUPFAM" id="SSF52540">
    <property type="entry name" value="P-loop containing nucleoside triphosphate hydrolases"/>
    <property type="match status" value="1"/>
</dbReference>
<keyword evidence="2" id="KW-1185">Reference proteome</keyword>
<accession>A0A6V8KDD1</accession>
<comment type="caution">
    <text evidence="1">The sequence shown here is derived from an EMBL/GenBank/DDBJ whole genome shotgun (WGS) entry which is preliminary data.</text>
</comment>
<evidence type="ECO:0000313" key="1">
    <source>
        <dbReference type="EMBL" id="GFJ79677.1"/>
    </source>
</evidence>
<dbReference type="Proteomes" id="UP000482800">
    <property type="component" value="Unassembled WGS sequence"/>
</dbReference>
<name>A0A6V8KDD1_9ACTN</name>
<dbReference type="RefSeq" id="WP_173057203.1">
    <property type="nucleotide sequence ID" value="NZ_BAABGO010000027.1"/>
</dbReference>
<dbReference type="AlphaFoldDB" id="A0A6V8KDD1"/>